<feature type="compositionally biased region" description="Low complexity" evidence="1">
    <location>
        <begin position="25"/>
        <end position="36"/>
    </location>
</feature>
<name>A0A3A9JCH0_9PROT</name>
<gene>
    <name evidence="2" type="ORF">D6Z83_10760</name>
    <name evidence="3" type="ORF">EBE87_02445</name>
</gene>
<dbReference type="Proteomes" id="UP000274097">
    <property type="component" value="Unassembled WGS sequence"/>
</dbReference>
<dbReference type="RefSeq" id="WP_120638317.1">
    <property type="nucleotide sequence ID" value="NZ_RAQU01000053.1"/>
</dbReference>
<evidence type="ECO:0000313" key="5">
    <source>
        <dbReference type="Proteomes" id="UP000278036"/>
    </source>
</evidence>
<keyword evidence="4" id="KW-1185">Reference proteome</keyword>
<comment type="caution">
    <text evidence="2">The sequence shown here is derived from an EMBL/GenBank/DDBJ whole genome shotgun (WGS) entry which is preliminary data.</text>
</comment>
<feature type="region of interest" description="Disordered" evidence="1">
    <location>
        <begin position="25"/>
        <end position="45"/>
    </location>
</feature>
<proteinExistence type="predicted"/>
<organism evidence="2 5">
    <name type="scientific">Teichococcus wenyumeiae</name>
    <dbReference type="NCBI Taxonomy" id="2478470"/>
    <lineage>
        <taxon>Bacteria</taxon>
        <taxon>Pseudomonadati</taxon>
        <taxon>Pseudomonadota</taxon>
        <taxon>Alphaproteobacteria</taxon>
        <taxon>Acetobacterales</taxon>
        <taxon>Roseomonadaceae</taxon>
        <taxon>Roseomonas</taxon>
    </lineage>
</organism>
<dbReference type="EMBL" id="RAQU01000053">
    <property type="protein sequence ID" value="RKK04192.1"/>
    <property type="molecule type" value="Genomic_DNA"/>
</dbReference>
<protein>
    <submittedName>
        <fullName evidence="2">Uncharacterized protein</fullName>
    </submittedName>
</protein>
<accession>A0A3A9JCH0</accession>
<evidence type="ECO:0000313" key="2">
    <source>
        <dbReference type="EMBL" id="RKK04192.1"/>
    </source>
</evidence>
<dbReference type="Proteomes" id="UP000278036">
    <property type="component" value="Unassembled WGS sequence"/>
</dbReference>
<reference evidence="2 5" key="1">
    <citation type="submission" date="2018-09" db="EMBL/GenBank/DDBJ databases">
        <title>Roseomonas sp. nov., isolated from feces of Tibetan antelopes in the Qinghai-Tibet plateau, China.</title>
        <authorList>
            <person name="Tian Z."/>
        </authorList>
    </citation>
    <scope>NUCLEOTIDE SEQUENCE [LARGE SCALE GENOMIC DNA]</scope>
    <source>
        <strain evidence="3 4">Z23</strain>
        <strain evidence="2 5">Z24</strain>
    </source>
</reference>
<dbReference type="InParanoid" id="A0A3A9JCH0"/>
<sequence>MTDTPPNRLWPLALMGWLAAFPPAGREAAAAQPPEASRYESGAPGSRTAWLRDARALYAPLSAPERAAIRRRRRRGAP</sequence>
<dbReference type="AlphaFoldDB" id="A0A3A9JCH0"/>
<evidence type="ECO:0000256" key="1">
    <source>
        <dbReference type="SAM" id="MobiDB-lite"/>
    </source>
</evidence>
<evidence type="ECO:0000313" key="4">
    <source>
        <dbReference type="Proteomes" id="UP000274097"/>
    </source>
</evidence>
<evidence type="ECO:0000313" key="3">
    <source>
        <dbReference type="EMBL" id="RMI27246.1"/>
    </source>
</evidence>
<dbReference type="EMBL" id="RFLX01000001">
    <property type="protein sequence ID" value="RMI27246.1"/>
    <property type="molecule type" value="Genomic_DNA"/>
</dbReference>